<comment type="caution">
    <text evidence="13">The sequence shown here is derived from an EMBL/GenBank/DDBJ whole genome shotgun (WGS) entry which is preliminary data.</text>
</comment>
<dbReference type="SUPFAM" id="SSF63418">
    <property type="entry name" value="MurE/MurF N-terminal domain"/>
    <property type="match status" value="1"/>
</dbReference>
<feature type="domain" description="Mur ligase N-terminal catalytic" evidence="10">
    <location>
        <begin position="50"/>
        <end position="97"/>
    </location>
</feature>
<feature type="domain" description="Mur ligase C-terminal" evidence="11">
    <location>
        <begin position="381"/>
        <end position="513"/>
    </location>
</feature>
<dbReference type="InterPro" id="IPR013221">
    <property type="entry name" value="Mur_ligase_cen"/>
</dbReference>
<comment type="function">
    <text evidence="7">Catalyzes the addition of meso-diaminopimelic acid to the nucleotide precursor UDP-N-acetylmuramoyl-L-alanyl-D-glutamate (UMAG) in the biosynthesis of bacterial cell-wall peptidoglycan.</text>
</comment>
<proteinExistence type="inferred from homology"/>
<dbReference type="Pfam" id="PF08245">
    <property type="entry name" value="Mur_ligase_M"/>
    <property type="match status" value="1"/>
</dbReference>
<evidence type="ECO:0000313" key="13">
    <source>
        <dbReference type="EMBL" id="GAA4817807.1"/>
    </source>
</evidence>
<dbReference type="PANTHER" id="PTHR23135">
    <property type="entry name" value="MUR LIGASE FAMILY MEMBER"/>
    <property type="match status" value="1"/>
</dbReference>
<dbReference type="InterPro" id="IPR000713">
    <property type="entry name" value="Mur_ligase_N"/>
</dbReference>
<dbReference type="NCBIfam" id="NF001124">
    <property type="entry name" value="PRK00139.1-2"/>
    <property type="match status" value="1"/>
</dbReference>
<dbReference type="InterPro" id="IPR035911">
    <property type="entry name" value="MurE/MurF_N"/>
</dbReference>
<feature type="binding site" evidence="7">
    <location>
        <position position="213"/>
    </location>
    <ligand>
        <name>UDP-N-acetyl-alpha-D-muramoyl-L-alanyl-D-glutamate</name>
        <dbReference type="ChEBI" id="CHEBI:83900"/>
    </ligand>
</feature>
<keyword evidence="2 7" id="KW-0132">Cell division</keyword>
<feature type="binding site" evidence="7">
    <location>
        <position position="430"/>
    </location>
    <ligand>
        <name>meso-2,6-diaminopimelate</name>
        <dbReference type="ChEBI" id="CHEBI:57791"/>
    </ligand>
</feature>
<feature type="binding site" evidence="7">
    <location>
        <position position="55"/>
    </location>
    <ligand>
        <name>UDP-N-acetyl-alpha-D-muramoyl-L-alanyl-D-glutamate</name>
        <dbReference type="ChEBI" id="CHEBI:83900"/>
    </ligand>
</feature>
<evidence type="ECO:0000256" key="7">
    <source>
        <dbReference type="HAMAP-Rule" id="MF_00208"/>
    </source>
</evidence>
<keyword evidence="7 13" id="KW-0436">Ligase</keyword>
<evidence type="ECO:0000259" key="10">
    <source>
        <dbReference type="Pfam" id="PF01225"/>
    </source>
</evidence>
<dbReference type="NCBIfam" id="TIGR01085">
    <property type="entry name" value="murE"/>
    <property type="match status" value="1"/>
</dbReference>
<comment type="pathway">
    <text evidence="7 8">Cell wall biogenesis; peptidoglycan biosynthesis.</text>
</comment>
<dbReference type="Pfam" id="PF01225">
    <property type="entry name" value="Mur_ligase"/>
    <property type="match status" value="1"/>
</dbReference>
<evidence type="ECO:0000256" key="6">
    <source>
        <dbReference type="ARBA" id="ARBA00023316"/>
    </source>
</evidence>
<dbReference type="EC" id="6.3.2.13" evidence="7"/>
<gene>
    <name evidence="7" type="primary">murE</name>
    <name evidence="13" type="ORF">GCM10023353_25800</name>
</gene>
<comment type="catalytic activity">
    <reaction evidence="7">
        <text>UDP-N-acetyl-alpha-D-muramoyl-L-alanyl-D-glutamate + meso-2,6-diaminopimelate + ATP = UDP-N-acetyl-alpha-D-muramoyl-L-alanyl-gamma-D-glutamyl-meso-2,6-diaminopimelate + ADP + phosphate + H(+)</text>
        <dbReference type="Rhea" id="RHEA:23676"/>
        <dbReference type="ChEBI" id="CHEBI:15378"/>
        <dbReference type="ChEBI" id="CHEBI:30616"/>
        <dbReference type="ChEBI" id="CHEBI:43474"/>
        <dbReference type="ChEBI" id="CHEBI:57791"/>
        <dbReference type="ChEBI" id="CHEBI:83900"/>
        <dbReference type="ChEBI" id="CHEBI:83905"/>
        <dbReference type="ChEBI" id="CHEBI:456216"/>
        <dbReference type="EC" id="6.3.2.13"/>
    </reaction>
</comment>
<dbReference type="SUPFAM" id="SSF53623">
    <property type="entry name" value="MurD-like peptide ligases, catalytic domain"/>
    <property type="match status" value="1"/>
</dbReference>
<feature type="binding site" evidence="7">
    <location>
        <position position="511"/>
    </location>
    <ligand>
        <name>meso-2,6-diaminopimelate</name>
        <dbReference type="ChEBI" id="CHEBI:57791"/>
    </ligand>
</feature>
<protein>
    <recommendedName>
        <fullName evidence="7">UDP-N-acetylmuramoyl-L-alanyl-D-glutamate--2,6-diaminopimelate ligase</fullName>
        <ecNumber evidence="7">6.3.2.13</ecNumber>
    </recommendedName>
    <alternativeName>
        <fullName evidence="7">Meso-A2pm-adding enzyme</fullName>
    </alternativeName>
    <alternativeName>
        <fullName evidence="7">Meso-diaminopimelate-adding enzyme</fullName>
    </alternativeName>
    <alternativeName>
        <fullName evidence="7">UDP-MurNAc-L-Ala-D-Glu:meso-diaminopimelate ligase</fullName>
    </alternativeName>
    <alternativeName>
        <fullName evidence="7">UDP-MurNAc-tripeptide synthetase</fullName>
    </alternativeName>
    <alternativeName>
        <fullName evidence="7">UDP-N-acetylmuramyl-tripeptide synthetase</fullName>
    </alternativeName>
</protein>
<dbReference type="PANTHER" id="PTHR23135:SF4">
    <property type="entry name" value="UDP-N-ACETYLMURAMOYL-L-ALANYL-D-GLUTAMATE--2,6-DIAMINOPIMELATE LIGASE MURE HOMOLOG, CHLOROPLASTIC"/>
    <property type="match status" value="1"/>
</dbReference>
<keyword evidence="7" id="KW-0460">Magnesium</keyword>
<feature type="domain" description="Mur ligase central" evidence="12">
    <location>
        <begin position="142"/>
        <end position="359"/>
    </location>
</feature>
<feature type="binding site" evidence="7">
    <location>
        <position position="221"/>
    </location>
    <ligand>
        <name>UDP-N-acetyl-alpha-D-muramoyl-L-alanyl-D-glutamate</name>
        <dbReference type="ChEBI" id="CHEBI:83900"/>
    </ligand>
</feature>
<keyword evidence="3 7" id="KW-0133">Cell shape</keyword>
<dbReference type="InterPro" id="IPR036615">
    <property type="entry name" value="Mur_ligase_C_dom_sf"/>
</dbReference>
<keyword evidence="4 7" id="KW-0573">Peptidoglycan synthesis</keyword>
<reference evidence="14" key="1">
    <citation type="journal article" date="2019" name="Int. J. Syst. Evol. Microbiol.">
        <title>The Global Catalogue of Microorganisms (GCM) 10K type strain sequencing project: providing services to taxonomists for standard genome sequencing and annotation.</title>
        <authorList>
            <consortium name="The Broad Institute Genomics Platform"/>
            <consortium name="The Broad Institute Genome Sequencing Center for Infectious Disease"/>
            <person name="Wu L."/>
            <person name="Ma J."/>
        </authorList>
    </citation>
    <scope>NUCLEOTIDE SEQUENCE [LARGE SCALE GENOMIC DNA]</scope>
    <source>
        <strain evidence="14">JCM 18542</strain>
    </source>
</reference>
<feature type="compositionally biased region" description="Basic and acidic residues" evidence="9">
    <location>
        <begin position="554"/>
        <end position="568"/>
    </location>
</feature>
<feature type="binding site" evidence="7">
    <location>
        <begin position="144"/>
        <end position="150"/>
    </location>
    <ligand>
        <name>ATP</name>
        <dbReference type="ChEBI" id="CHEBI:30616"/>
    </ligand>
</feature>
<name>A0ABP9CW82_9ACTN</name>
<keyword evidence="14" id="KW-1185">Reference proteome</keyword>
<dbReference type="InterPro" id="IPR036565">
    <property type="entry name" value="Mur-like_cat_sf"/>
</dbReference>
<dbReference type="RefSeq" id="WP_200175905.1">
    <property type="nucleotide sequence ID" value="NZ_BAABKQ010000001.1"/>
</dbReference>
<dbReference type="InterPro" id="IPR004101">
    <property type="entry name" value="Mur_ligase_C"/>
</dbReference>
<evidence type="ECO:0000259" key="11">
    <source>
        <dbReference type="Pfam" id="PF02875"/>
    </source>
</evidence>
<keyword evidence="5 7" id="KW-0131">Cell cycle</keyword>
<feature type="binding site" evidence="7">
    <location>
        <begin position="454"/>
        <end position="457"/>
    </location>
    <ligand>
        <name>meso-2,6-diaminopimelate</name>
        <dbReference type="ChEBI" id="CHEBI:57791"/>
    </ligand>
</feature>
<dbReference type="Gene3D" id="3.40.1190.10">
    <property type="entry name" value="Mur-like, catalytic domain"/>
    <property type="match status" value="1"/>
</dbReference>
<keyword evidence="6 7" id="KW-0961">Cell wall biogenesis/degradation</keyword>
<dbReference type="NCBIfam" id="NF001126">
    <property type="entry name" value="PRK00139.1-4"/>
    <property type="match status" value="1"/>
</dbReference>
<feature type="short sequence motif" description="Meso-diaminopimelate recognition motif" evidence="7">
    <location>
        <begin position="454"/>
        <end position="457"/>
    </location>
</feature>
<dbReference type="Gene3D" id="3.90.190.20">
    <property type="entry name" value="Mur ligase, C-terminal domain"/>
    <property type="match status" value="1"/>
</dbReference>
<dbReference type="HAMAP" id="MF_00208">
    <property type="entry name" value="MurE"/>
    <property type="match status" value="1"/>
</dbReference>
<keyword evidence="7" id="KW-0547">Nucleotide-binding</keyword>
<feature type="modified residue" description="N6-carboxylysine" evidence="7">
    <location>
        <position position="253"/>
    </location>
</feature>
<evidence type="ECO:0000256" key="9">
    <source>
        <dbReference type="SAM" id="MobiDB-lite"/>
    </source>
</evidence>
<dbReference type="InterPro" id="IPR005761">
    <property type="entry name" value="UDP-N-AcMur-Glu-dNH2Pim_ligase"/>
</dbReference>
<feature type="binding site" evidence="7">
    <location>
        <position position="515"/>
    </location>
    <ligand>
        <name>meso-2,6-diaminopimelate</name>
        <dbReference type="ChEBI" id="CHEBI:57791"/>
    </ligand>
</feature>
<organism evidence="13 14">
    <name type="scientific">Tomitella cavernea</name>
    <dbReference type="NCBI Taxonomy" id="1387982"/>
    <lineage>
        <taxon>Bacteria</taxon>
        <taxon>Bacillati</taxon>
        <taxon>Actinomycetota</taxon>
        <taxon>Actinomycetes</taxon>
        <taxon>Mycobacteriales</taxon>
        <taxon>Tomitella</taxon>
    </lineage>
</organism>
<evidence type="ECO:0000256" key="2">
    <source>
        <dbReference type="ARBA" id="ARBA00022618"/>
    </source>
</evidence>
<dbReference type="Pfam" id="PF02875">
    <property type="entry name" value="Mur_ligase_C"/>
    <property type="match status" value="1"/>
</dbReference>
<evidence type="ECO:0000259" key="12">
    <source>
        <dbReference type="Pfam" id="PF08245"/>
    </source>
</evidence>
<evidence type="ECO:0000256" key="4">
    <source>
        <dbReference type="ARBA" id="ARBA00022984"/>
    </source>
</evidence>
<feature type="binding site" evidence="7">
    <location>
        <begin position="186"/>
        <end position="187"/>
    </location>
    <ligand>
        <name>UDP-N-acetyl-alpha-D-muramoyl-L-alanyl-D-glutamate</name>
        <dbReference type="ChEBI" id="CHEBI:83900"/>
    </ligand>
</feature>
<dbReference type="SUPFAM" id="SSF53244">
    <property type="entry name" value="MurD-like peptide ligases, peptide-binding domain"/>
    <property type="match status" value="1"/>
</dbReference>
<dbReference type="Gene3D" id="3.40.1390.10">
    <property type="entry name" value="MurE/MurF, N-terminal domain"/>
    <property type="match status" value="1"/>
</dbReference>
<comment type="PTM">
    <text evidence="7">Carboxylation is probably crucial for Mg(2+) binding and, consequently, for the gamma-phosphate positioning of ATP.</text>
</comment>
<evidence type="ECO:0000256" key="8">
    <source>
        <dbReference type="RuleBase" id="RU004135"/>
    </source>
</evidence>
<keyword evidence="7" id="KW-0963">Cytoplasm</keyword>
<keyword evidence="7" id="KW-0067">ATP-binding</keyword>
<evidence type="ECO:0000256" key="3">
    <source>
        <dbReference type="ARBA" id="ARBA00022960"/>
    </source>
</evidence>
<comment type="subcellular location">
    <subcellularLocation>
        <location evidence="7 8">Cytoplasm</location>
    </subcellularLocation>
</comment>
<evidence type="ECO:0000313" key="14">
    <source>
        <dbReference type="Proteomes" id="UP001500839"/>
    </source>
</evidence>
<evidence type="ECO:0000256" key="5">
    <source>
        <dbReference type="ARBA" id="ARBA00023306"/>
    </source>
</evidence>
<sequence>MAEEPGSGRLRPAHPPRTALADLCGAAGIDPATVTLTGGGAPGDVAQVTVTGVGLRGQESLPGDLFAALPGGRVHGAAFAADAVSCGAVAVLTDPAGARMIEESGVPGGVAVLVHEQPRSVLGAVSSTVYGEPSHSVALIGVTGTAGKTTTSYLVEAGLMAAGHRVGLIGTVETRIDGRRTPSALTTPEAPDLQALLAVMVEQGVDAVVMEVSSHALALGRVDGCSFAVAGFTNLSQDHLDFHRDMEDYFAAKARLFAPGSGVRASAVVVCVDDEWGRRMAALARSAPPVSTTTVCTEPESRGHTETTVAAEWYAGASTVDRTGMQHFAVRAPGGREPAVSLPLPGRFNVANALVAFAILDAVGVGAGTAAGGFASVAVPGRLERIDRGQPFLAVVDYAHKPGALEAVIATLRAQTAGRLAVVVGAGGDRDAGKRPRMGAVAAHGAELVVITDDNPRSEDPAAIRAALIDGAREAVRGGGGAEIREEGDRAAAVDLAVSWARAGDTILVAGKGHETGQNTGGVIHPFDDREVVAAAIERHRGPDADDGAGAGDPARRAETMAKNEGDE</sequence>
<dbReference type="GO" id="GO:0016874">
    <property type="term" value="F:ligase activity"/>
    <property type="evidence" value="ECO:0007669"/>
    <property type="project" value="UniProtKB-KW"/>
</dbReference>
<dbReference type="Proteomes" id="UP001500839">
    <property type="component" value="Unassembled WGS sequence"/>
</dbReference>
<evidence type="ECO:0000256" key="1">
    <source>
        <dbReference type="ARBA" id="ARBA00005898"/>
    </source>
</evidence>
<comment type="caution">
    <text evidence="7">Lacks conserved residue(s) required for the propagation of feature annotation.</text>
</comment>
<accession>A0ABP9CW82</accession>
<comment type="cofactor">
    <cofactor evidence="7">
        <name>Mg(2+)</name>
        <dbReference type="ChEBI" id="CHEBI:18420"/>
    </cofactor>
</comment>
<feature type="region of interest" description="Disordered" evidence="9">
    <location>
        <begin position="539"/>
        <end position="568"/>
    </location>
</feature>
<dbReference type="EMBL" id="BAABKQ010000001">
    <property type="protein sequence ID" value="GAA4817807.1"/>
    <property type="molecule type" value="Genomic_DNA"/>
</dbReference>
<comment type="similarity">
    <text evidence="1 7">Belongs to the MurCDEF family. MurE subfamily.</text>
</comment>